<name>A0A564Z4I1_HYMDI</name>
<dbReference type="AlphaFoldDB" id="A0A564Z4I1"/>
<accession>A0A564Z4I1</accession>
<dbReference type="Proteomes" id="UP000321570">
    <property type="component" value="Unassembled WGS sequence"/>
</dbReference>
<organism evidence="1 2">
    <name type="scientific">Hymenolepis diminuta</name>
    <name type="common">Rat tapeworm</name>
    <dbReference type="NCBI Taxonomy" id="6216"/>
    <lineage>
        <taxon>Eukaryota</taxon>
        <taxon>Metazoa</taxon>
        <taxon>Spiralia</taxon>
        <taxon>Lophotrochozoa</taxon>
        <taxon>Platyhelminthes</taxon>
        <taxon>Cestoda</taxon>
        <taxon>Eucestoda</taxon>
        <taxon>Cyclophyllidea</taxon>
        <taxon>Hymenolepididae</taxon>
        <taxon>Hymenolepis</taxon>
    </lineage>
</organism>
<protein>
    <submittedName>
        <fullName evidence="1">Uncharacterized protein</fullName>
    </submittedName>
</protein>
<reference evidence="1 2" key="1">
    <citation type="submission" date="2019-07" db="EMBL/GenBank/DDBJ databases">
        <authorList>
            <person name="Jastrzebski P J."/>
            <person name="Paukszto L."/>
            <person name="Jastrzebski P J."/>
        </authorList>
    </citation>
    <scope>NUCLEOTIDE SEQUENCE [LARGE SCALE GENOMIC DNA]</scope>
    <source>
        <strain evidence="1 2">WMS-il1</strain>
    </source>
</reference>
<dbReference type="EMBL" id="CABIJS010000577">
    <property type="protein sequence ID" value="VUZ53903.1"/>
    <property type="molecule type" value="Genomic_DNA"/>
</dbReference>
<sequence length="109" mass="12469">YKQFNGAKPTKQESFNSGEAKLAPISNIVQLYVAMRCEAAFLEKTIFTEEISHRVRTIRPAAEFRDHDLRTACEEMSLSEQLRIPTNCDPMQAYSVIDLVHTLNDNLNH</sequence>
<keyword evidence="2" id="KW-1185">Reference proteome</keyword>
<gene>
    <name evidence="1" type="ORF">WMSIL1_LOCUS12043</name>
</gene>
<feature type="non-terminal residue" evidence="1">
    <location>
        <position position="1"/>
    </location>
</feature>
<evidence type="ECO:0000313" key="2">
    <source>
        <dbReference type="Proteomes" id="UP000321570"/>
    </source>
</evidence>
<evidence type="ECO:0000313" key="1">
    <source>
        <dbReference type="EMBL" id="VUZ53903.1"/>
    </source>
</evidence>
<proteinExistence type="predicted"/>